<sequence length="647" mass="72487">KTEVPAEIPAEEPEVAEDIERAEESEVAIKKPASDEVLADATEAADATETVDATETADATDAADVVDAIIEEPVEPDFGITKYFEQIERASLIANPFKHTYPEGFTGPDPKLLEGNTGKSYRYDPVFLFQFQEAVNFQMDKAWREKYSQLIVIPDRSQTPSDRSFSRNNSRFNQQGGLPMRHSSNNLRGQQFDQGSRQNSRTNSKRKPNNRDRSSRTNRTGSRRDRDDQPREDEKPAEPVKPLEKTANRWVPKSRAAKTEVKYAPDGVTVLYEGAELASKIKSYLNKLTLEKFDSISDEILAVANQSQWEEDASSLKHVVELIFAKATDEPHWSSMYAKLIAKMCTVIGDEVKDTTVVNREGAPLSGGQLARKCLLTRCQSEYEKGWSDKLPTNEDGTPIEPELMSDEYYAAAAAKRRGLGLVKFIGELYILGLLSDKIVFVCLDGQSKNVEDPSEDTLENLAQLLQTVGKRLEANNNLNVLNTVFDRIAHIIEHVKIPSRIKFMLMDLQDLRRAKWSGVNDNKGPKTIAEIHDDAERKKAEDERAKEKRRRQPDSRQNSSRQNSSWGGNRVSLTELKNFGVVRNSERSGPMNSFNKSKSSRDSKPKADKHEEVVSAAATPVATRENSKRAEPVASNMFAALSMGED</sequence>
<dbReference type="GO" id="GO:0003729">
    <property type="term" value="F:mRNA binding"/>
    <property type="evidence" value="ECO:0007669"/>
    <property type="project" value="TreeGrafter"/>
</dbReference>
<protein>
    <recommendedName>
        <fullName evidence="9">MIF4G domain-containing protein</fullName>
    </recommendedName>
</protein>
<dbReference type="Pfam" id="PF02854">
    <property type="entry name" value="MIF4G"/>
    <property type="match status" value="1"/>
</dbReference>
<dbReference type="SUPFAM" id="SSF101489">
    <property type="entry name" value="Eukaryotic initiation factor 4f subunit eIF4g, eIF4e-binding domain"/>
    <property type="match status" value="1"/>
</dbReference>
<dbReference type="InterPro" id="IPR003890">
    <property type="entry name" value="MIF4G-like_typ-3"/>
</dbReference>
<dbReference type="FunFam" id="1.25.40.180:FF:000020">
    <property type="entry name" value="Eukaryotic translation initiation factor subunit"/>
    <property type="match status" value="1"/>
</dbReference>
<reference evidence="11" key="1">
    <citation type="submission" date="2016-05" db="EMBL/GenBank/DDBJ databases">
        <title>Comparative genomics of biotechnologically important yeasts.</title>
        <authorList>
            <consortium name="DOE Joint Genome Institute"/>
            <person name="Riley R."/>
            <person name="Haridas S."/>
            <person name="Wolfe K.H."/>
            <person name="Lopes M.R."/>
            <person name="Hittinger C.T."/>
            <person name="Goker M."/>
            <person name="Salamov A."/>
            <person name="Wisecaver J."/>
            <person name="Long T.M."/>
            <person name="Aerts A.L."/>
            <person name="Barry K."/>
            <person name="Choi C."/>
            <person name="Clum A."/>
            <person name="Coughlan A.Y."/>
            <person name="Deshpande S."/>
            <person name="Douglass A.P."/>
            <person name="Hanson S.J."/>
            <person name="Klenk H.-P."/>
            <person name="Labutti K."/>
            <person name="Lapidus A."/>
            <person name="Lindquist E."/>
            <person name="Lipzen A."/>
            <person name="Meier-Kolthoff J.P."/>
            <person name="Ohm R.A."/>
            <person name="Otillar R.P."/>
            <person name="Pangilinan J."/>
            <person name="Peng Y."/>
            <person name="Rokas A."/>
            <person name="Rosa C.A."/>
            <person name="Scheuner C."/>
            <person name="Sibirny A.A."/>
            <person name="Slot J.C."/>
            <person name="Stielow J.B."/>
            <person name="Sun H."/>
            <person name="Kurtzman C.P."/>
            <person name="Blackwell M."/>
            <person name="Grigoriev I.V."/>
            <person name="Jeffries T.W."/>
        </authorList>
    </citation>
    <scope>NUCLEOTIDE SEQUENCE [LARGE SCALE GENOMIC DNA]</scope>
    <source>
        <strain evidence="11">NRRL Y-12698</strain>
    </source>
</reference>
<accession>A0A1E3QQ55</accession>
<feature type="compositionally biased region" description="Low complexity" evidence="8">
    <location>
        <begin position="556"/>
        <end position="566"/>
    </location>
</feature>
<dbReference type="OrthoDB" id="514777at2759"/>
<comment type="similarity">
    <text evidence="2">Belongs to the eukaryotic initiation factor 4G family.</text>
</comment>
<dbReference type="Gene3D" id="1.25.40.180">
    <property type="match status" value="1"/>
</dbReference>
<comment type="subcellular location">
    <subcellularLocation>
        <location evidence="1">Cytoplasm</location>
    </subcellularLocation>
</comment>
<dbReference type="GO" id="GO:0003743">
    <property type="term" value="F:translation initiation factor activity"/>
    <property type="evidence" value="ECO:0007669"/>
    <property type="project" value="UniProtKB-KW"/>
</dbReference>
<dbReference type="InterPro" id="IPR036211">
    <property type="entry name" value="eIF4G_eIF4E-bd_sf"/>
</dbReference>
<dbReference type="Pfam" id="PF12152">
    <property type="entry name" value="eIF_4G1"/>
    <property type="match status" value="1"/>
</dbReference>
<evidence type="ECO:0000256" key="7">
    <source>
        <dbReference type="ARBA" id="ARBA00022917"/>
    </source>
</evidence>
<keyword evidence="6" id="KW-0694">RNA-binding</keyword>
<dbReference type="RefSeq" id="XP_018984530.1">
    <property type="nucleotide sequence ID" value="XM_019131137.1"/>
</dbReference>
<dbReference type="STRING" id="984486.A0A1E3QQ55"/>
<feature type="non-terminal residue" evidence="10">
    <location>
        <position position="1"/>
    </location>
</feature>
<evidence type="ECO:0000259" key="9">
    <source>
        <dbReference type="SMART" id="SM00543"/>
    </source>
</evidence>
<organism evidence="10 11">
    <name type="scientific">Babjeviella inositovora NRRL Y-12698</name>
    <dbReference type="NCBI Taxonomy" id="984486"/>
    <lineage>
        <taxon>Eukaryota</taxon>
        <taxon>Fungi</taxon>
        <taxon>Dikarya</taxon>
        <taxon>Ascomycota</taxon>
        <taxon>Saccharomycotina</taxon>
        <taxon>Pichiomycetes</taxon>
        <taxon>Serinales incertae sedis</taxon>
        <taxon>Babjeviella</taxon>
    </lineage>
</organism>
<name>A0A1E3QQ55_9ASCO</name>
<evidence type="ECO:0000313" key="11">
    <source>
        <dbReference type="Proteomes" id="UP000094336"/>
    </source>
</evidence>
<feature type="compositionally biased region" description="Basic and acidic residues" evidence="8">
    <location>
        <begin position="600"/>
        <end position="614"/>
    </location>
</feature>
<gene>
    <name evidence="10" type="ORF">BABINDRAFT_18080</name>
</gene>
<feature type="compositionally biased region" description="Basic and acidic residues" evidence="8">
    <location>
        <begin position="530"/>
        <end position="547"/>
    </location>
</feature>
<dbReference type="Proteomes" id="UP000094336">
    <property type="component" value="Unassembled WGS sequence"/>
</dbReference>
<evidence type="ECO:0000256" key="6">
    <source>
        <dbReference type="ARBA" id="ARBA00022884"/>
    </source>
</evidence>
<dbReference type="GO" id="GO:0010494">
    <property type="term" value="C:cytoplasmic stress granule"/>
    <property type="evidence" value="ECO:0007669"/>
    <property type="project" value="UniProtKB-ARBA"/>
</dbReference>
<dbReference type="SMART" id="SM00543">
    <property type="entry name" value="MIF4G"/>
    <property type="match status" value="1"/>
</dbReference>
<evidence type="ECO:0000256" key="1">
    <source>
        <dbReference type="ARBA" id="ARBA00004496"/>
    </source>
</evidence>
<feature type="region of interest" description="Disordered" evidence="8">
    <location>
        <begin position="518"/>
        <end position="635"/>
    </location>
</feature>
<feature type="non-terminal residue" evidence="10">
    <location>
        <position position="647"/>
    </location>
</feature>
<dbReference type="InterPro" id="IPR016024">
    <property type="entry name" value="ARM-type_fold"/>
</dbReference>
<dbReference type="GO" id="GO:0016281">
    <property type="term" value="C:eukaryotic translation initiation factor 4F complex"/>
    <property type="evidence" value="ECO:0007669"/>
    <property type="project" value="TreeGrafter"/>
</dbReference>
<evidence type="ECO:0000256" key="3">
    <source>
        <dbReference type="ARBA" id="ARBA00022490"/>
    </source>
</evidence>
<feature type="region of interest" description="Disordered" evidence="8">
    <location>
        <begin position="154"/>
        <end position="257"/>
    </location>
</feature>
<dbReference type="GeneID" id="30148990"/>
<dbReference type="Gene3D" id="1.20.970.30">
    <property type="entry name" value="eIF4G, eIF4E-binding domain"/>
    <property type="match status" value="1"/>
</dbReference>
<evidence type="ECO:0000256" key="4">
    <source>
        <dbReference type="ARBA" id="ARBA00022540"/>
    </source>
</evidence>
<evidence type="ECO:0000313" key="10">
    <source>
        <dbReference type="EMBL" id="ODQ79202.1"/>
    </source>
</evidence>
<dbReference type="InterPro" id="IPR022745">
    <property type="entry name" value="eIF4G1_eIF4E-bd"/>
</dbReference>
<feature type="compositionally biased region" description="Polar residues" evidence="8">
    <location>
        <begin position="182"/>
        <end position="202"/>
    </location>
</feature>
<keyword evidence="5" id="KW-0597">Phosphoprotein</keyword>
<proteinExistence type="inferred from homology"/>
<feature type="compositionally biased region" description="Basic and acidic residues" evidence="8">
    <location>
        <begin position="222"/>
        <end position="247"/>
    </location>
</feature>
<evidence type="ECO:0000256" key="8">
    <source>
        <dbReference type="SAM" id="MobiDB-lite"/>
    </source>
</evidence>
<dbReference type="EMBL" id="KV454433">
    <property type="protein sequence ID" value="ODQ79202.1"/>
    <property type="molecule type" value="Genomic_DNA"/>
</dbReference>
<feature type="domain" description="MIF4G" evidence="9">
    <location>
        <begin position="278"/>
        <end position="516"/>
    </location>
</feature>
<dbReference type="SUPFAM" id="SSF48371">
    <property type="entry name" value="ARM repeat"/>
    <property type="match status" value="1"/>
</dbReference>
<feature type="region of interest" description="Disordered" evidence="8">
    <location>
        <begin position="1"/>
        <end position="35"/>
    </location>
</feature>
<keyword evidence="7" id="KW-0648">Protein biosynthesis</keyword>
<keyword evidence="11" id="KW-1185">Reference proteome</keyword>
<keyword evidence="4" id="KW-0396">Initiation factor</keyword>
<evidence type="ECO:0000256" key="2">
    <source>
        <dbReference type="ARBA" id="ARBA00005775"/>
    </source>
</evidence>
<dbReference type="PANTHER" id="PTHR23253">
    <property type="entry name" value="EUKARYOTIC TRANSLATION INITIATION FACTOR 4 GAMMA"/>
    <property type="match status" value="1"/>
</dbReference>
<dbReference type="PANTHER" id="PTHR23253:SF9">
    <property type="entry name" value="EUKARYOTIC TRANSLATION INITIATION FACTOR 4 GAMMA 2"/>
    <property type="match status" value="1"/>
</dbReference>
<feature type="compositionally biased region" description="Basic and acidic residues" evidence="8">
    <location>
        <begin position="18"/>
        <end position="34"/>
    </location>
</feature>
<keyword evidence="3" id="KW-0963">Cytoplasm</keyword>
<evidence type="ECO:0000256" key="5">
    <source>
        <dbReference type="ARBA" id="ARBA00022553"/>
    </source>
</evidence>
<dbReference type="AlphaFoldDB" id="A0A1E3QQ55"/>